<gene>
    <name evidence="2" type="primary">NAT16</name>
    <name evidence="2" type="ORF">BLAG_LOCUS9351</name>
</gene>
<dbReference type="PANTHER" id="PTHR47403">
    <property type="entry name" value="LOC100145250 PROTEIN"/>
    <property type="match status" value="1"/>
</dbReference>
<dbReference type="GO" id="GO:0016747">
    <property type="term" value="F:acyltransferase activity, transferring groups other than amino-acyl groups"/>
    <property type="evidence" value="ECO:0007669"/>
    <property type="project" value="InterPro"/>
</dbReference>
<dbReference type="InterPro" id="IPR000182">
    <property type="entry name" value="GNAT_dom"/>
</dbReference>
<dbReference type="InterPro" id="IPR056483">
    <property type="entry name" value="Hisat_C"/>
</dbReference>
<dbReference type="PROSITE" id="PS51186">
    <property type="entry name" value="GNAT"/>
    <property type="match status" value="1"/>
</dbReference>
<dbReference type="Proteomes" id="UP000838412">
    <property type="component" value="Chromosome 16"/>
</dbReference>
<evidence type="ECO:0000259" key="1">
    <source>
        <dbReference type="PROSITE" id="PS51186"/>
    </source>
</evidence>
<feature type="domain" description="N-acetyltransferase" evidence="1">
    <location>
        <begin position="32"/>
        <end position="171"/>
    </location>
</feature>
<name>A0A8J9Z4V1_BRALA</name>
<evidence type="ECO:0000313" key="2">
    <source>
        <dbReference type="EMBL" id="CAH1247783.1"/>
    </source>
</evidence>
<dbReference type="EMBL" id="OV696701">
    <property type="protein sequence ID" value="CAH1247783.1"/>
    <property type="molecule type" value="Genomic_DNA"/>
</dbReference>
<dbReference type="AlphaFoldDB" id="A0A8J9Z4V1"/>
<evidence type="ECO:0000313" key="3">
    <source>
        <dbReference type="Proteomes" id="UP000838412"/>
    </source>
</evidence>
<dbReference type="PANTHER" id="PTHR47403:SF6">
    <property type="entry name" value="N-ACETYLTRANSFERASE DOMAIN-CONTAINING PROTEIN"/>
    <property type="match status" value="1"/>
</dbReference>
<dbReference type="OrthoDB" id="8889733at2759"/>
<dbReference type="Gene3D" id="3.40.630.30">
    <property type="match status" value="1"/>
</dbReference>
<dbReference type="Pfam" id="PF24066">
    <property type="entry name" value="Hisat_C"/>
    <property type="match status" value="1"/>
</dbReference>
<proteinExistence type="predicted"/>
<dbReference type="InterPro" id="IPR016181">
    <property type="entry name" value="Acyl_CoA_acyltransferase"/>
</dbReference>
<keyword evidence="3" id="KW-1185">Reference proteome</keyword>
<reference evidence="2" key="1">
    <citation type="submission" date="2022-01" db="EMBL/GenBank/DDBJ databases">
        <authorList>
            <person name="Braso-Vives M."/>
        </authorList>
    </citation>
    <scope>NUCLEOTIDE SEQUENCE</scope>
</reference>
<organism evidence="2 3">
    <name type="scientific">Branchiostoma lanceolatum</name>
    <name type="common">Common lancelet</name>
    <name type="synonym">Amphioxus lanceolatum</name>
    <dbReference type="NCBI Taxonomy" id="7740"/>
    <lineage>
        <taxon>Eukaryota</taxon>
        <taxon>Metazoa</taxon>
        <taxon>Chordata</taxon>
        <taxon>Cephalochordata</taxon>
        <taxon>Leptocardii</taxon>
        <taxon>Amphioxiformes</taxon>
        <taxon>Branchiostomatidae</taxon>
        <taxon>Branchiostoma</taxon>
    </lineage>
</organism>
<protein>
    <submittedName>
        <fullName evidence="2">NAT16 protein</fullName>
    </submittedName>
</protein>
<dbReference type="SUPFAM" id="SSF55729">
    <property type="entry name" value="Acyl-CoA N-acyltransferases (Nat)"/>
    <property type="match status" value="1"/>
</dbReference>
<accession>A0A8J9Z4V1</accession>
<sequence>MILSHLFPCWFQRSQRKKMADKNNGASAGENLTFRMASHGDYDDVMRMSVGVYDDRDYLPAFYHSFIDDTDVIVFLALVGDEVVGLRASKITESGTAFIVKAARVAPDWRGQGIDRRLSLHQDQWMRQNRPSVKYKRSTAFSLAQGVVESTKKKMRYIFSMPFIEYECGPNLWWRQDPAQLAQLDTTGLPDVVPLQAADDDFCTAVQKCLPAKACGTDGKPIILVDWDPYILSPANLKRLQAQYTIYMLKHEEETSLSFSNTYLTPSVRILTLQVYAKDFFTVLKHLLKHLKDTCQTYTSDVIGMGVHVPKYELDDVIHDFCRETLKMERVYPSKTQALVFESEM</sequence>